<dbReference type="PANTHER" id="PTHR35024:SF4">
    <property type="entry name" value="POLYMER-FORMING CYTOSKELETAL PROTEIN"/>
    <property type="match status" value="1"/>
</dbReference>
<dbReference type="EMBL" id="CP141259">
    <property type="protein sequence ID" value="WRL44400.1"/>
    <property type="molecule type" value="Genomic_DNA"/>
</dbReference>
<evidence type="ECO:0000313" key="2">
    <source>
        <dbReference type="EMBL" id="WRL44400.1"/>
    </source>
</evidence>
<keyword evidence="3" id="KW-1185">Reference proteome</keyword>
<reference evidence="2 3" key="1">
    <citation type="submission" date="2023-12" db="EMBL/GenBank/DDBJ databases">
        <title>A. evansii MAY27, complete genome.</title>
        <authorList>
            <person name="Wang Y."/>
        </authorList>
    </citation>
    <scope>NUCLEOTIDE SEQUENCE [LARGE SCALE GENOMIC DNA]</scope>
    <source>
        <strain evidence="2 3">MAY27</strain>
    </source>
</reference>
<dbReference type="Proteomes" id="UP001626593">
    <property type="component" value="Chromosome"/>
</dbReference>
<dbReference type="PANTHER" id="PTHR35024">
    <property type="entry name" value="HYPOTHETICAL CYTOSOLIC PROTEIN"/>
    <property type="match status" value="1"/>
</dbReference>
<name>A0ABZ1AEV6_AROEV</name>
<protein>
    <submittedName>
        <fullName evidence="2">Polymer-forming cytoskeletal protein</fullName>
    </submittedName>
</protein>
<dbReference type="Pfam" id="PF04519">
    <property type="entry name" value="Bactofilin"/>
    <property type="match status" value="1"/>
</dbReference>
<comment type="similarity">
    <text evidence="1">Belongs to the bactofilin family.</text>
</comment>
<evidence type="ECO:0000313" key="3">
    <source>
        <dbReference type="Proteomes" id="UP001626593"/>
    </source>
</evidence>
<organism evidence="2 3">
    <name type="scientific">Aromatoleum evansii</name>
    <name type="common">Azoarcus evansii</name>
    <dbReference type="NCBI Taxonomy" id="59406"/>
    <lineage>
        <taxon>Bacteria</taxon>
        <taxon>Pseudomonadati</taxon>
        <taxon>Pseudomonadota</taxon>
        <taxon>Betaproteobacteria</taxon>
        <taxon>Rhodocyclales</taxon>
        <taxon>Rhodocyclaceae</taxon>
        <taxon>Aromatoleum</taxon>
    </lineage>
</organism>
<accession>A0ABZ1AEV6</accession>
<evidence type="ECO:0000256" key="1">
    <source>
        <dbReference type="ARBA" id="ARBA00044755"/>
    </source>
</evidence>
<sequence>MFFGRKGKRTIEMTKLSSLVADNLEIVGDVIFSAGLRVDGRIQGNVINKEGERSLLVLSEKGSINGRVRAYDAVINGVIEGDLEVEHFLELQANARISGNIIYRQLQMECGAVVDGKLEKLEDGASGAKNVIELTSSTPASAAR</sequence>
<gene>
    <name evidence="2" type="ORF">U5817_14415</name>
</gene>
<dbReference type="InterPro" id="IPR007607">
    <property type="entry name" value="BacA/B"/>
</dbReference>
<proteinExistence type="inferred from homology"/>
<dbReference type="RefSeq" id="WP_169131176.1">
    <property type="nucleotide sequence ID" value="NZ_CAWPLS010000268.1"/>
</dbReference>